<dbReference type="InterPro" id="IPR036111">
    <property type="entry name" value="Mal/L-sulfo/L-lacto_DH-like_sf"/>
</dbReference>
<accession>A0ABT3AV96</accession>
<dbReference type="PANTHER" id="PTHR11091">
    <property type="entry name" value="OXIDOREDUCTASE-RELATED"/>
    <property type="match status" value="1"/>
</dbReference>
<comment type="similarity">
    <text evidence="1">Belongs to the LDH2/MDH2 oxidoreductase family.</text>
</comment>
<comment type="caution">
    <text evidence="3">The sequence shown here is derived from an EMBL/GenBank/DDBJ whole genome shotgun (WGS) entry which is preliminary data.</text>
</comment>
<dbReference type="InterPro" id="IPR003767">
    <property type="entry name" value="Malate/L-lactate_DH-like"/>
</dbReference>
<dbReference type="InterPro" id="IPR043144">
    <property type="entry name" value="Mal/L-sulf/L-lact_DH-like_ah"/>
</dbReference>
<protein>
    <submittedName>
        <fullName evidence="3">Ldh family oxidoreductase</fullName>
    </submittedName>
</protein>
<organism evidence="3 4">
    <name type="scientific">Plectonema radiosum NIES-515</name>
    <dbReference type="NCBI Taxonomy" id="2986073"/>
    <lineage>
        <taxon>Bacteria</taxon>
        <taxon>Bacillati</taxon>
        <taxon>Cyanobacteriota</taxon>
        <taxon>Cyanophyceae</taxon>
        <taxon>Oscillatoriophycideae</taxon>
        <taxon>Oscillatoriales</taxon>
        <taxon>Microcoleaceae</taxon>
        <taxon>Plectonema</taxon>
    </lineage>
</organism>
<dbReference type="EMBL" id="JAOWRF010000087">
    <property type="protein sequence ID" value="MCV3213052.1"/>
    <property type="molecule type" value="Genomic_DNA"/>
</dbReference>
<sequence>MDELAPRYRAELLHTWVTQLFENLSIPPDDAQIIADTLIEANLRGVDSHGIAQLTIYVRDIQQGQTNIHPNILVVTETPATALIDGDNGFGMVVSVRAMHEAIKRARQCGIAGVGVRQSTHFGAASYYTMMAANEGMIGLAFTNVMPYMAPWGGKSRLLGNNPLSIAVPGGIEGGVVLDMATSKVAWSKMYLLSHAGQKMPLDWALDQDGQPTEDPNEGMAGLMLPVGEHKGYGLALMVQMLSAVLTGAAFDHHIVNWQNIGHFFVAIDVNSFIPYKGFCERVSQLVADLHQSKPLKEGQPIYVPGEIEAQTKQQRLATGIPIEANVVAKLTQLGKEFCVPFPQLTE</sequence>
<proteinExistence type="inferred from homology"/>
<gene>
    <name evidence="3" type="ORF">OGM63_05850</name>
</gene>
<dbReference type="RefSeq" id="WP_263744557.1">
    <property type="nucleotide sequence ID" value="NZ_JAOWRF010000087.1"/>
</dbReference>
<name>A0ABT3AV96_9CYAN</name>
<dbReference type="Gene3D" id="3.30.1370.60">
    <property type="entry name" value="Hypothetical oxidoreductase yiak, domain 2"/>
    <property type="match status" value="1"/>
</dbReference>
<dbReference type="Gene3D" id="1.10.1530.10">
    <property type="match status" value="1"/>
</dbReference>
<evidence type="ECO:0000256" key="1">
    <source>
        <dbReference type="ARBA" id="ARBA00006056"/>
    </source>
</evidence>
<evidence type="ECO:0000313" key="3">
    <source>
        <dbReference type="EMBL" id="MCV3213052.1"/>
    </source>
</evidence>
<dbReference type="Pfam" id="PF02615">
    <property type="entry name" value="Ldh_2"/>
    <property type="match status" value="1"/>
</dbReference>
<evidence type="ECO:0000313" key="4">
    <source>
        <dbReference type="Proteomes" id="UP001526143"/>
    </source>
</evidence>
<dbReference type="SUPFAM" id="SSF89733">
    <property type="entry name" value="L-sulfolactate dehydrogenase-like"/>
    <property type="match status" value="1"/>
</dbReference>
<evidence type="ECO:0000256" key="2">
    <source>
        <dbReference type="ARBA" id="ARBA00023002"/>
    </source>
</evidence>
<dbReference type="InterPro" id="IPR043143">
    <property type="entry name" value="Mal/L-sulf/L-lact_DH-like_NADP"/>
</dbReference>
<keyword evidence="2" id="KW-0560">Oxidoreductase</keyword>
<keyword evidence="4" id="KW-1185">Reference proteome</keyword>
<dbReference type="PANTHER" id="PTHR11091:SF0">
    <property type="entry name" value="MALATE DEHYDROGENASE"/>
    <property type="match status" value="1"/>
</dbReference>
<reference evidence="3 4" key="1">
    <citation type="submission" date="2022-10" db="EMBL/GenBank/DDBJ databases">
        <title>Identification of biosynthetic pathway for the production of the potent trypsin inhibitor radiosumin.</title>
        <authorList>
            <person name="Fewer D.P."/>
            <person name="Delbaje E."/>
            <person name="Ouyang X."/>
            <person name="Agostino P.D."/>
            <person name="Wahlsten M."/>
            <person name="Jokela J."/>
            <person name="Permi P."/>
            <person name="Haapaniemi E."/>
            <person name="Koistinen H."/>
        </authorList>
    </citation>
    <scope>NUCLEOTIDE SEQUENCE [LARGE SCALE GENOMIC DNA]</scope>
    <source>
        <strain evidence="3 4">NIES-515</strain>
    </source>
</reference>
<dbReference type="Proteomes" id="UP001526143">
    <property type="component" value="Unassembled WGS sequence"/>
</dbReference>